<organism evidence="1">
    <name type="scientific">uncultured Desulfovibrio sp</name>
    <dbReference type="NCBI Taxonomy" id="167968"/>
    <lineage>
        <taxon>Bacteria</taxon>
        <taxon>Pseudomonadati</taxon>
        <taxon>Thermodesulfobacteriota</taxon>
        <taxon>Desulfovibrionia</taxon>
        <taxon>Desulfovibrionales</taxon>
        <taxon>Desulfovibrionaceae</taxon>
        <taxon>Desulfovibrio</taxon>
        <taxon>environmental samples</taxon>
    </lineage>
</organism>
<name>A0A212L3M2_9BACT</name>
<reference evidence="1" key="1">
    <citation type="submission" date="2016-08" db="EMBL/GenBank/DDBJ databases">
        <authorList>
            <person name="Seilhamer J.J."/>
        </authorList>
    </citation>
    <scope>NUCLEOTIDE SEQUENCE</scope>
    <source>
        <strain evidence="1">86-1</strain>
    </source>
</reference>
<dbReference type="AlphaFoldDB" id="A0A212L3M2"/>
<gene>
    <name evidence="1" type="ORF">KL86DES1_20376</name>
</gene>
<sequence>MGEGPFCKRVSSPTPQKSYGSLVEYNGFSDWDGNLEHFDFEKVYML</sequence>
<accession>A0A212L3M2</accession>
<evidence type="ECO:0000313" key="1">
    <source>
        <dbReference type="EMBL" id="SCM72067.1"/>
    </source>
</evidence>
<protein>
    <submittedName>
        <fullName evidence="1">Uncharacterized protein</fullName>
    </submittedName>
</protein>
<dbReference type="EMBL" id="FMJC01000002">
    <property type="protein sequence ID" value="SCM72067.1"/>
    <property type="molecule type" value="Genomic_DNA"/>
</dbReference>
<proteinExistence type="predicted"/>